<keyword evidence="2" id="KW-1185">Reference proteome</keyword>
<comment type="caution">
    <text evidence="1">The sequence shown here is derived from an EMBL/GenBank/DDBJ whole genome shotgun (WGS) entry which is preliminary data.</text>
</comment>
<dbReference type="Proteomes" id="UP001148662">
    <property type="component" value="Unassembled WGS sequence"/>
</dbReference>
<evidence type="ECO:0000313" key="2">
    <source>
        <dbReference type="Proteomes" id="UP001148662"/>
    </source>
</evidence>
<evidence type="ECO:0000313" key="1">
    <source>
        <dbReference type="EMBL" id="KAJ3555678.1"/>
    </source>
</evidence>
<dbReference type="EMBL" id="JANHOG010000309">
    <property type="protein sequence ID" value="KAJ3555678.1"/>
    <property type="molecule type" value="Genomic_DNA"/>
</dbReference>
<proteinExistence type="predicted"/>
<reference evidence="1" key="1">
    <citation type="submission" date="2022-07" db="EMBL/GenBank/DDBJ databases">
        <title>Genome Sequence of Phlebia brevispora.</title>
        <authorList>
            <person name="Buettner E."/>
        </authorList>
    </citation>
    <scope>NUCLEOTIDE SEQUENCE</scope>
    <source>
        <strain evidence="1">MPL23</strain>
    </source>
</reference>
<protein>
    <submittedName>
        <fullName evidence="1">Uncharacterized protein</fullName>
    </submittedName>
</protein>
<organism evidence="1 2">
    <name type="scientific">Phlebia brevispora</name>
    <dbReference type="NCBI Taxonomy" id="194682"/>
    <lineage>
        <taxon>Eukaryota</taxon>
        <taxon>Fungi</taxon>
        <taxon>Dikarya</taxon>
        <taxon>Basidiomycota</taxon>
        <taxon>Agaricomycotina</taxon>
        <taxon>Agaricomycetes</taxon>
        <taxon>Polyporales</taxon>
        <taxon>Meruliaceae</taxon>
        <taxon>Phlebia</taxon>
    </lineage>
</organism>
<gene>
    <name evidence="1" type="ORF">NM688_g2446</name>
</gene>
<sequence>MVTTPFGEANEIPLNAFLEELLPPLHSSIQFDELLPRAGKSGISFPVAQNGRLWGYAANTPSSLKGLPTPDGRVDWTTIAIPGAYSKTKTKVDLEENITKITQCMSQCMYRDARRRFVYAFTAEDSIMRLWYCDRAQIVCSDTFDFVTNWRPLFQFLLRVMYAKRDELGFDPSISTLSNESGRLQYEITVRSTSGEDYVYHTLDVLSSGDSDILGRGTRVWKAIRIEDGKPSGEPVVVKDSWVSDRRDREGHINASIRESAGTEELKEIFDRSLLTVVAHGDVLIDGALDHTRVSLTQDIDLSSGSSASEEQDVLKTRRDRRLVHYRIVYKEVCDHSLDSISSLYRLFSVLEEACNGLRALHECGWVHRDISAGNILLYNDSIKIADLEYADRTLRLREYKHSAVGTASFIALEVKFGNYLFLPEPKIPNILEGCPPGFDVAKFYAENEEREARGEEPLPFPGIIDLDSIVPPPDFSYNPLHDLESLWWIAAFFIITRTVEGAEDATKKATQRMEAQRKLAYDLFSGRTKRYDVIQKKDYFMTSLSCLHPSLRKVAKLVESAREHLVTGYITTEKNLDPENLEIKHDVYTAFQTCFDAISSKLKDRDILVRRLERENHEGSS</sequence>
<accession>A0ACC1T8A8</accession>
<name>A0ACC1T8A8_9APHY</name>